<dbReference type="GO" id="GO:0005975">
    <property type="term" value="P:carbohydrate metabolic process"/>
    <property type="evidence" value="ECO:0007669"/>
    <property type="project" value="UniProtKB-ARBA"/>
</dbReference>
<dbReference type="EMBL" id="QHCV01000023">
    <property type="protein sequence ID" value="RAV32415.1"/>
    <property type="molecule type" value="Genomic_DNA"/>
</dbReference>
<accession>A0A364V6Y4</accession>
<feature type="region of interest" description="Disordered" evidence="1">
    <location>
        <begin position="389"/>
        <end position="445"/>
    </location>
</feature>
<evidence type="ECO:0000256" key="1">
    <source>
        <dbReference type="SAM" id="MobiDB-lite"/>
    </source>
</evidence>
<name>A0A364V6Y4_9CORY</name>
<keyword evidence="2" id="KW-1133">Transmembrane helix</keyword>
<organism evidence="5 6">
    <name type="scientific">Corynebacterium heidelbergense</name>
    <dbReference type="NCBI Taxonomy" id="2055947"/>
    <lineage>
        <taxon>Bacteria</taxon>
        <taxon>Bacillati</taxon>
        <taxon>Actinomycetota</taxon>
        <taxon>Actinomycetes</taxon>
        <taxon>Mycobacteriales</taxon>
        <taxon>Corynebacteriaceae</taxon>
        <taxon>Corynebacterium</taxon>
    </lineage>
</organism>
<evidence type="ECO:0000259" key="4">
    <source>
        <dbReference type="Pfam" id="PF16555"/>
    </source>
</evidence>
<gene>
    <name evidence="5" type="ORF">DLJ54_03365</name>
</gene>
<sequence length="487" mass="49914">MPTRTSLGRALLRAMALALAAVLVLAVAPGLLPGCRAGLPGGWNPLGTAAAQGGQAPAHPSTIDGARTGSLSIHKSAGDPLKQFGDPTNPLAERGLQPMQGIAFTIRKVDDVDLRTNSGWEKLAKTRIADYYVGGSRAGSLGAPLVAFTNAEGTATFPNLPVGAYYVEEDHASAQKAAASVVTPFIVTIPQTDHRDGAAPDSWIYDVEVFAKDQHLDVNKTASRTCANPKDKFDYGVSAALPAPDAADNIKRVELADPLPDQVRLVEGSSKVYLTSGRDKGVKQELTAGTDYTVRTAPGNVASVALTASGLEKAAKERRGRPDAAITWTFTVDVLSGGGSQSGGQQTGADSAENRAYLLVDGYPEFTTTETPGVPSNKVRVKIGDCSPTAPVTPIPIPVPNPDLPGDAPGNPVGDSGGPGGDAGANPGGDTAGNPGQPGANGTQTDAGRFGGLAMTGANILILVLVGAGLIGVGVLLTRRNKRNRED</sequence>
<evidence type="ECO:0000313" key="5">
    <source>
        <dbReference type="EMBL" id="RAV32415.1"/>
    </source>
</evidence>
<dbReference type="NCBIfam" id="NF033902">
    <property type="entry name" value="iso_D2_wall_anc"/>
    <property type="match status" value="1"/>
</dbReference>
<dbReference type="RefSeq" id="WP_113630422.1">
    <property type="nucleotide sequence ID" value="NZ_QHCV01000023.1"/>
</dbReference>
<keyword evidence="3" id="KW-0732">Signal</keyword>
<keyword evidence="6" id="KW-1185">Reference proteome</keyword>
<feature type="chain" id="PRO_5038926194" description="Gram-positive pilin subunit D1 N-terminal domain-containing protein" evidence="3">
    <location>
        <begin position="21"/>
        <end position="487"/>
    </location>
</feature>
<keyword evidence="2" id="KW-0812">Transmembrane</keyword>
<proteinExistence type="predicted"/>
<dbReference type="InterPro" id="IPR032364">
    <property type="entry name" value="GramPos_pilinD1_N"/>
</dbReference>
<feature type="compositionally biased region" description="Gly residues" evidence="1">
    <location>
        <begin position="415"/>
        <end position="431"/>
    </location>
</feature>
<dbReference type="InterPro" id="IPR048052">
    <property type="entry name" value="FM1-like"/>
</dbReference>
<dbReference type="Proteomes" id="UP000251577">
    <property type="component" value="Unassembled WGS sequence"/>
</dbReference>
<feature type="signal peptide" evidence="3">
    <location>
        <begin position="1"/>
        <end position="20"/>
    </location>
</feature>
<evidence type="ECO:0000256" key="2">
    <source>
        <dbReference type="SAM" id="Phobius"/>
    </source>
</evidence>
<reference evidence="5 6" key="1">
    <citation type="journal article" date="2018" name="Syst. Appl. Microbiol.">
        <title>Corynebacterium heidelbergense sp. nov., isolated from the preen glands of Egyptian geese (Alopochen aegyptiacus).</title>
        <authorList>
            <person name="Braun M.S."/>
            <person name="Wang E."/>
            <person name="Zimmermann S."/>
            <person name="Wink M."/>
        </authorList>
    </citation>
    <scope>NUCLEOTIDE SEQUENCE [LARGE SCALE GENOMIC DNA]</scope>
    <source>
        <strain evidence="5 6">647</strain>
    </source>
</reference>
<dbReference type="Pfam" id="PF16555">
    <property type="entry name" value="GramPos_pilinD1"/>
    <property type="match status" value="1"/>
</dbReference>
<feature type="transmembrane region" description="Helical" evidence="2">
    <location>
        <begin position="453"/>
        <end position="477"/>
    </location>
</feature>
<protein>
    <recommendedName>
        <fullName evidence="4">Gram-positive pilin subunit D1 N-terminal domain-containing protein</fullName>
    </recommendedName>
</protein>
<keyword evidence="2" id="KW-0472">Membrane</keyword>
<dbReference type="InterPro" id="IPR013783">
    <property type="entry name" value="Ig-like_fold"/>
</dbReference>
<evidence type="ECO:0000256" key="3">
    <source>
        <dbReference type="SAM" id="SignalP"/>
    </source>
</evidence>
<comment type="caution">
    <text evidence="5">The sequence shown here is derived from an EMBL/GenBank/DDBJ whole genome shotgun (WGS) entry which is preliminary data.</text>
</comment>
<dbReference type="Gene3D" id="2.60.40.10">
    <property type="entry name" value="Immunoglobulins"/>
    <property type="match status" value="1"/>
</dbReference>
<dbReference type="AlphaFoldDB" id="A0A364V6Y4"/>
<dbReference type="Gene3D" id="2.60.40.740">
    <property type="match status" value="1"/>
</dbReference>
<evidence type="ECO:0000313" key="6">
    <source>
        <dbReference type="Proteomes" id="UP000251577"/>
    </source>
</evidence>
<feature type="domain" description="Gram-positive pilin subunit D1 N-terminal" evidence="4">
    <location>
        <begin position="94"/>
        <end position="213"/>
    </location>
</feature>
<feature type="compositionally biased region" description="Pro residues" evidence="1">
    <location>
        <begin position="391"/>
        <end position="403"/>
    </location>
</feature>